<dbReference type="EMBL" id="HBUF01173727">
    <property type="protein sequence ID" value="CAG6653453.1"/>
    <property type="molecule type" value="Transcribed_RNA"/>
</dbReference>
<evidence type="ECO:0000313" key="1">
    <source>
        <dbReference type="EMBL" id="CAG6653453.1"/>
    </source>
</evidence>
<organism evidence="1">
    <name type="scientific">Cacopsylla melanoneura</name>
    <dbReference type="NCBI Taxonomy" id="428564"/>
    <lineage>
        <taxon>Eukaryota</taxon>
        <taxon>Metazoa</taxon>
        <taxon>Ecdysozoa</taxon>
        <taxon>Arthropoda</taxon>
        <taxon>Hexapoda</taxon>
        <taxon>Insecta</taxon>
        <taxon>Pterygota</taxon>
        <taxon>Neoptera</taxon>
        <taxon>Paraneoptera</taxon>
        <taxon>Hemiptera</taxon>
        <taxon>Sternorrhyncha</taxon>
        <taxon>Psylloidea</taxon>
        <taxon>Psyllidae</taxon>
        <taxon>Psyllinae</taxon>
        <taxon>Cacopsylla</taxon>
    </lineage>
</organism>
<proteinExistence type="predicted"/>
<accession>A0A8D8RL62</accession>
<dbReference type="AlphaFoldDB" id="A0A8D8RL62"/>
<protein>
    <submittedName>
        <fullName evidence="1">Uncharacterized protein</fullName>
    </submittedName>
</protein>
<reference evidence="1" key="1">
    <citation type="submission" date="2021-05" db="EMBL/GenBank/DDBJ databases">
        <authorList>
            <person name="Alioto T."/>
            <person name="Alioto T."/>
            <person name="Gomez Garrido J."/>
        </authorList>
    </citation>
    <scope>NUCLEOTIDE SEQUENCE</scope>
</reference>
<sequence length="113" mass="13600">MWIYRRILKISWVDKITNEEVLRRMGKEKEIMNTAVKKRKLEYLGHIMRNEEKYCLLKTILQGKVYGKRGRGRRRISWLKNLRTWFSQTTTQLFKAAINKVVIANMIANIRSE</sequence>
<name>A0A8D8RL62_9HEMI</name>
<dbReference type="EMBL" id="HBUF01173729">
    <property type="protein sequence ID" value="CAG6653454.1"/>
    <property type="molecule type" value="Transcribed_RNA"/>
</dbReference>
<dbReference type="EMBL" id="HBUF01173731">
    <property type="protein sequence ID" value="CAG6653456.1"/>
    <property type="molecule type" value="Transcribed_RNA"/>
</dbReference>